<keyword evidence="6 8" id="KW-0460">Magnesium</keyword>
<feature type="binding site" evidence="8">
    <location>
        <position position="306"/>
    </location>
    <ligand>
        <name>GTP</name>
        <dbReference type="ChEBI" id="CHEBI:37565"/>
    </ligand>
</feature>
<dbReference type="GO" id="GO:0046040">
    <property type="term" value="P:IMP metabolic process"/>
    <property type="evidence" value="ECO:0007669"/>
    <property type="project" value="TreeGrafter"/>
</dbReference>
<comment type="cofactor">
    <cofactor evidence="8">
        <name>Mg(2+)</name>
        <dbReference type="ChEBI" id="CHEBI:18420"/>
    </cofactor>
    <text evidence="8">Binds 1 Mg(2+) ion per subunit.</text>
</comment>
<comment type="similarity">
    <text evidence="8 10">Belongs to the adenylosuccinate synthetase family.</text>
</comment>
<feature type="active site" description="Proton donor" evidence="8">
    <location>
        <position position="41"/>
    </location>
</feature>
<feature type="binding site" evidence="8">
    <location>
        <begin position="12"/>
        <end position="18"/>
    </location>
    <ligand>
        <name>GTP</name>
        <dbReference type="ChEBI" id="CHEBI:37565"/>
    </ligand>
</feature>
<comment type="caution">
    <text evidence="11">The sequence shown here is derived from an EMBL/GenBank/DDBJ whole genome shotgun (WGS) entry which is preliminary data.</text>
</comment>
<keyword evidence="8" id="KW-0963">Cytoplasm</keyword>
<feature type="binding site" description="in other chain" evidence="8">
    <location>
        <begin position="13"/>
        <end position="16"/>
    </location>
    <ligand>
        <name>IMP</name>
        <dbReference type="ChEBI" id="CHEBI:58053"/>
        <note>ligand shared between dimeric partners</note>
    </ligand>
</feature>
<dbReference type="InterPro" id="IPR042110">
    <property type="entry name" value="Adenylosuccinate_synth_dom2"/>
</dbReference>
<evidence type="ECO:0000313" key="12">
    <source>
        <dbReference type="Proteomes" id="UP000294886"/>
    </source>
</evidence>
<feature type="binding site" evidence="8">
    <location>
        <position position="144"/>
    </location>
    <ligand>
        <name>IMP</name>
        <dbReference type="ChEBI" id="CHEBI:58053"/>
        <note>ligand shared between dimeric partners</note>
    </ligand>
</feature>
<reference evidence="11 12" key="1">
    <citation type="submission" date="2019-03" db="EMBL/GenBank/DDBJ databases">
        <title>Genomic Encyclopedia of Type Strains, Phase IV (KMG-IV): sequencing the most valuable type-strain genomes for metagenomic binning, comparative biology and taxonomic classification.</title>
        <authorList>
            <person name="Goeker M."/>
        </authorList>
    </citation>
    <scope>NUCLEOTIDE SEQUENCE [LARGE SCALE GENOMIC DNA]</scope>
    <source>
        <strain evidence="11 12">DSM 13054</strain>
    </source>
</reference>
<name>A0A4R2JH47_9THEO</name>
<dbReference type="NCBIfam" id="TIGR00184">
    <property type="entry name" value="purA"/>
    <property type="match status" value="1"/>
</dbReference>
<dbReference type="GO" id="GO:0005525">
    <property type="term" value="F:GTP binding"/>
    <property type="evidence" value="ECO:0007669"/>
    <property type="project" value="UniProtKB-UniRule"/>
</dbReference>
<dbReference type="InterPro" id="IPR042109">
    <property type="entry name" value="Adenylosuccinate_synth_dom1"/>
</dbReference>
<dbReference type="Pfam" id="PF00709">
    <property type="entry name" value="Adenylsucc_synt"/>
    <property type="match status" value="1"/>
</dbReference>
<evidence type="ECO:0000256" key="9">
    <source>
        <dbReference type="PROSITE-ProRule" id="PRU10134"/>
    </source>
</evidence>
<feature type="binding site" description="in other chain" evidence="8">
    <location>
        <position position="225"/>
    </location>
    <ligand>
        <name>IMP</name>
        <dbReference type="ChEBI" id="CHEBI:58053"/>
        <note>ligand shared between dimeric partners</note>
    </ligand>
</feature>
<comment type="subunit">
    <text evidence="1 8">Homodimer.</text>
</comment>
<sequence length="428" mass="48025">MSVTVIVGAQWGDEGKGKITDYLAERSEVVVRYQGGNNAGHTVEKDGVQYKLHLIPSGILYPDKICVIGNGVVVDPSALLKEIEDLKAKGVEVKEDNLKISDRAHVVFPYHIKEDELEEKGKGDEDLGTTKKGIGPCYRDKTERIGIRMCDLMNAEVFREKLKKNLERKNKIFKDIYGEEGFDFEQIFETYREYAERLRPYVTDTSVLLYNLAKEGKKILFEGAQGTLLDLDFGTYPYVTASHPVAGGATVGAGIGPTMIDNVIGVVKAYTTRVGKGPFPTELKDEIGDFLREKGYEYGTTTGRPRRCGWIDIVMLRYAVRVSGITSLALTKLDTLTGLEKIKICTGYKINGKIIEDFPASLEELKMCEPIYEEMEGWSENIQDVRSFEDLPLNAKKYVKRLEELVGVEFSIISVGPEREETIVLRNF</sequence>
<dbReference type="InterPro" id="IPR033128">
    <property type="entry name" value="Adenylosuccin_syn_Lys_AS"/>
</dbReference>
<dbReference type="GO" id="GO:0005737">
    <property type="term" value="C:cytoplasm"/>
    <property type="evidence" value="ECO:0007669"/>
    <property type="project" value="UniProtKB-SubCell"/>
</dbReference>
<evidence type="ECO:0000256" key="2">
    <source>
        <dbReference type="ARBA" id="ARBA00022598"/>
    </source>
</evidence>
<dbReference type="InterPro" id="IPR018220">
    <property type="entry name" value="Adenylosuccin_syn_GTP-bd"/>
</dbReference>
<keyword evidence="5 8" id="KW-0658">Purine biosynthesis</keyword>
<feature type="binding site" description="in other chain" evidence="8">
    <location>
        <position position="240"/>
    </location>
    <ligand>
        <name>IMP</name>
        <dbReference type="ChEBI" id="CHEBI:58053"/>
        <note>ligand shared between dimeric partners</note>
    </ligand>
</feature>
<keyword evidence="7 8" id="KW-0342">GTP-binding</keyword>
<evidence type="ECO:0000313" key="11">
    <source>
        <dbReference type="EMBL" id="TCO57652.1"/>
    </source>
</evidence>
<evidence type="ECO:0000256" key="3">
    <source>
        <dbReference type="ARBA" id="ARBA00022723"/>
    </source>
</evidence>
<dbReference type="GO" id="GO:0004019">
    <property type="term" value="F:adenylosuccinate synthase activity"/>
    <property type="evidence" value="ECO:0007669"/>
    <property type="project" value="UniProtKB-UniRule"/>
</dbReference>
<feature type="binding site" evidence="8">
    <location>
        <position position="13"/>
    </location>
    <ligand>
        <name>Mg(2+)</name>
        <dbReference type="ChEBI" id="CHEBI:18420"/>
    </ligand>
</feature>
<gene>
    <name evidence="8" type="primary">purA</name>
    <name evidence="11" type="ORF">EV203_12923</name>
</gene>
<dbReference type="RefSeq" id="WP_132040692.1">
    <property type="nucleotide sequence ID" value="NZ_SLWU01000029.1"/>
</dbReference>
<feature type="binding site" evidence="8">
    <location>
        <position position="40"/>
    </location>
    <ligand>
        <name>Mg(2+)</name>
        <dbReference type="ChEBI" id="CHEBI:18420"/>
    </ligand>
</feature>
<feature type="binding site" description="in other chain" evidence="8">
    <location>
        <position position="304"/>
    </location>
    <ligand>
        <name>IMP</name>
        <dbReference type="ChEBI" id="CHEBI:58053"/>
        <note>ligand shared between dimeric partners</note>
    </ligand>
</feature>
<evidence type="ECO:0000256" key="10">
    <source>
        <dbReference type="RuleBase" id="RU000520"/>
    </source>
</evidence>
<comment type="function">
    <text evidence="8">Plays an important role in the de novo pathway of purine nucleotide biosynthesis. Catalyzes the first committed step in the biosynthesis of AMP from IMP.</text>
</comment>
<dbReference type="PROSITE" id="PS01266">
    <property type="entry name" value="ADENYLOSUCCIN_SYN_1"/>
    <property type="match status" value="1"/>
</dbReference>
<feature type="binding site" evidence="8">
    <location>
        <begin position="300"/>
        <end position="306"/>
    </location>
    <ligand>
        <name>substrate</name>
    </ligand>
</feature>
<evidence type="ECO:0000256" key="5">
    <source>
        <dbReference type="ARBA" id="ARBA00022755"/>
    </source>
</evidence>
<evidence type="ECO:0000256" key="1">
    <source>
        <dbReference type="ARBA" id="ARBA00011738"/>
    </source>
</evidence>
<dbReference type="FunFam" id="1.10.300.10:FF:000001">
    <property type="entry name" value="Adenylosuccinate synthetase"/>
    <property type="match status" value="1"/>
</dbReference>
<dbReference type="Proteomes" id="UP000294886">
    <property type="component" value="Unassembled WGS sequence"/>
</dbReference>
<dbReference type="Gene3D" id="1.10.300.10">
    <property type="entry name" value="Adenylosuccinate Synthetase, subunit A, domain 2"/>
    <property type="match status" value="1"/>
</dbReference>
<dbReference type="EC" id="6.3.4.4" evidence="8 10"/>
<comment type="catalytic activity">
    <reaction evidence="8 10">
        <text>IMP + L-aspartate + GTP = N(6)-(1,2-dicarboxyethyl)-AMP + GDP + phosphate + 2 H(+)</text>
        <dbReference type="Rhea" id="RHEA:15753"/>
        <dbReference type="ChEBI" id="CHEBI:15378"/>
        <dbReference type="ChEBI" id="CHEBI:29991"/>
        <dbReference type="ChEBI" id="CHEBI:37565"/>
        <dbReference type="ChEBI" id="CHEBI:43474"/>
        <dbReference type="ChEBI" id="CHEBI:57567"/>
        <dbReference type="ChEBI" id="CHEBI:58053"/>
        <dbReference type="ChEBI" id="CHEBI:58189"/>
        <dbReference type="EC" id="6.3.4.4"/>
    </reaction>
</comment>
<feature type="binding site" description="in other chain" evidence="8">
    <location>
        <position position="130"/>
    </location>
    <ligand>
        <name>IMP</name>
        <dbReference type="ChEBI" id="CHEBI:58053"/>
        <note>ligand shared between dimeric partners</note>
    </ligand>
</feature>
<dbReference type="FunFam" id="3.90.170.10:FF:000001">
    <property type="entry name" value="Adenylosuccinate synthetase"/>
    <property type="match status" value="1"/>
</dbReference>
<dbReference type="EMBL" id="SLWU01000029">
    <property type="protein sequence ID" value="TCO57652.1"/>
    <property type="molecule type" value="Genomic_DNA"/>
</dbReference>
<dbReference type="PANTHER" id="PTHR11846:SF0">
    <property type="entry name" value="ADENYLOSUCCINATE SYNTHETASE"/>
    <property type="match status" value="1"/>
</dbReference>
<evidence type="ECO:0000256" key="8">
    <source>
        <dbReference type="HAMAP-Rule" id="MF_00011"/>
    </source>
</evidence>
<dbReference type="UniPathway" id="UPA00075">
    <property type="reaction ID" value="UER00335"/>
</dbReference>
<dbReference type="Gene3D" id="3.40.440.10">
    <property type="entry name" value="Adenylosuccinate Synthetase, subunit A, domain 1"/>
    <property type="match status" value="1"/>
</dbReference>
<dbReference type="PANTHER" id="PTHR11846">
    <property type="entry name" value="ADENYLOSUCCINATE SYNTHETASE"/>
    <property type="match status" value="1"/>
</dbReference>
<dbReference type="InterPro" id="IPR027417">
    <property type="entry name" value="P-loop_NTPase"/>
</dbReference>
<dbReference type="InterPro" id="IPR001114">
    <property type="entry name" value="Adenylosuccinate_synthetase"/>
</dbReference>
<feature type="binding site" evidence="8">
    <location>
        <begin position="40"/>
        <end position="42"/>
    </location>
    <ligand>
        <name>GTP</name>
        <dbReference type="ChEBI" id="CHEBI:37565"/>
    </ligand>
</feature>
<dbReference type="AlphaFoldDB" id="A0A4R2JH47"/>
<dbReference type="CDD" id="cd03108">
    <property type="entry name" value="AdSS"/>
    <property type="match status" value="1"/>
</dbReference>
<dbReference type="GO" id="GO:0044208">
    <property type="term" value="P:'de novo' AMP biosynthetic process"/>
    <property type="evidence" value="ECO:0007669"/>
    <property type="project" value="UniProtKB-UniRule"/>
</dbReference>
<dbReference type="NCBIfam" id="NF002223">
    <property type="entry name" value="PRK01117.1"/>
    <property type="match status" value="1"/>
</dbReference>
<evidence type="ECO:0000256" key="7">
    <source>
        <dbReference type="ARBA" id="ARBA00023134"/>
    </source>
</evidence>
<keyword evidence="4 8" id="KW-0547">Nucleotide-binding</keyword>
<dbReference type="Gene3D" id="3.90.170.10">
    <property type="entry name" value="Adenylosuccinate Synthetase, subunit A, domain 3"/>
    <property type="match status" value="1"/>
</dbReference>
<keyword evidence="2 8" id="KW-0436">Ligase</keyword>
<feature type="binding site" evidence="8">
    <location>
        <begin position="414"/>
        <end position="416"/>
    </location>
    <ligand>
        <name>GTP</name>
        <dbReference type="ChEBI" id="CHEBI:37565"/>
    </ligand>
</feature>
<organism evidence="11 12">
    <name type="scientific">Caldanaerobacter subterraneus</name>
    <dbReference type="NCBI Taxonomy" id="911092"/>
    <lineage>
        <taxon>Bacteria</taxon>
        <taxon>Bacillati</taxon>
        <taxon>Bacillota</taxon>
        <taxon>Clostridia</taxon>
        <taxon>Thermoanaerobacterales</taxon>
        <taxon>Thermoanaerobacteraceae</taxon>
        <taxon>Caldanaerobacter</taxon>
    </lineage>
</organism>
<keyword evidence="3 8" id="KW-0479">Metal-binding</keyword>
<evidence type="ECO:0000256" key="4">
    <source>
        <dbReference type="ARBA" id="ARBA00022741"/>
    </source>
</evidence>
<dbReference type="SMART" id="SM00788">
    <property type="entry name" value="Adenylsucc_synt"/>
    <property type="match status" value="1"/>
</dbReference>
<feature type="active site" evidence="9">
    <location>
        <position position="141"/>
    </location>
</feature>
<proteinExistence type="inferred from homology"/>
<evidence type="ECO:0000256" key="6">
    <source>
        <dbReference type="ARBA" id="ARBA00022842"/>
    </source>
</evidence>
<protein>
    <recommendedName>
        <fullName evidence="8 10">Adenylosuccinate synthetase</fullName>
        <shortName evidence="8">AMPSase</shortName>
        <shortName evidence="8">AdSS</shortName>
        <ecNumber evidence="8 10">6.3.4.4</ecNumber>
    </recommendedName>
    <alternativeName>
        <fullName evidence="8">IMP--aspartate ligase</fullName>
    </alternativeName>
</protein>
<dbReference type="InterPro" id="IPR042111">
    <property type="entry name" value="Adenylosuccinate_synth_dom3"/>
</dbReference>
<feature type="binding site" evidence="8">
    <location>
        <begin position="332"/>
        <end position="334"/>
    </location>
    <ligand>
        <name>GTP</name>
        <dbReference type="ChEBI" id="CHEBI:37565"/>
    </ligand>
</feature>
<comment type="subcellular location">
    <subcellularLocation>
        <location evidence="8">Cytoplasm</location>
    </subcellularLocation>
</comment>
<comment type="pathway">
    <text evidence="8 10">Purine metabolism; AMP biosynthesis via de novo pathway; AMP from IMP: step 1/2.</text>
</comment>
<dbReference type="SUPFAM" id="SSF52540">
    <property type="entry name" value="P-loop containing nucleoside triphosphate hydrolases"/>
    <property type="match status" value="1"/>
</dbReference>
<feature type="binding site" description="in other chain" evidence="8">
    <location>
        <begin position="38"/>
        <end position="41"/>
    </location>
    <ligand>
        <name>IMP</name>
        <dbReference type="ChEBI" id="CHEBI:58053"/>
        <note>ligand shared between dimeric partners</note>
    </ligand>
</feature>
<dbReference type="HAMAP" id="MF_00011">
    <property type="entry name" value="Adenylosucc_synth"/>
    <property type="match status" value="1"/>
</dbReference>
<dbReference type="GO" id="GO:0000287">
    <property type="term" value="F:magnesium ion binding"/>
    <property type="evidence" value="ECO:0007669"/>
    <property type="project" value="UniProtKB-UniRule"/>
</dbReference>
<feature type="active site" description="Proton acceptor" evidence="8">
    <location>
        <position position="13"/>
    </location>
</feature>
<accession>A0A4R2JH47</accession>
<dbReference type="PROSITE" id="PS00513">
    <property type="entry name" value="ADENYLOSUCCIN_SYN_2"/>
    <property type="match status" value="1"/>
</dbReference>